<evidence type="ECO:0000313" key="4">
    <source>
        <dbReference type="Proteomes" id="UP000051581"/>
    </source>
</evidence>
<sequence length="245" mass="27902">MRSPDKNDESKGGQSMKTCLLCSSPIRDEMSLTDIVRLTPLPNPSVCSDCNSQFSDLSTLPTCDGCGRRQTAGMPSHCNDCLRWEGPDSMRFMNTALFEYNSFMKDYMKQYKFNGDYRLRKVFSQGVRDRLHKTNAVIVPIPVSMDTMANRGFNQVTGLLEYVRFSEVLKVKLKRKTVPQSAKNRRDRLELIQPFEMIQSKKFLIKNKAILLVDDVYTTGTTIRHAANLLYQYGATSVRGLTLAR</sequence>
<dbReference type="CDD" id="cd06223">
    <property type="entry name" value="PRTases_typeI"/>
    <property type="match status" value="1"/>
</dbReference>
<dbReference type="Pfam" id="PF00156">
    <property type="entry name" value="Pribosyltran"/>
    <property type="match status" value="1"/>
</dbReference>
<keyword evidence="3" id="KW-0328">Glycosyltransferase</keyword>
<feature type="domain" description="Phosphoribosyltransferase" evidence="2">
    <location>
        <begin position="121"/>
        <end position="243"/>
    </location>
</feature>
<keyword evidence="3" id="KW-0808">Transferase</keyword>
<evidence type="ECO:0000313" key="3">
    <source>
        <dbReference type="EMBL" id="KRK90044.1"/>
    </source>
</evidence>
<keyword evidence="4" id="KW-1185">Reference proteome</keyword>
<gene>
    <name evidence="3" type="ORF">FD17_GL000284</name>
</gene>
<dbReference type="PATRIC" id="fig|1423808.3.peg.282"/>
<comment type="similarity">
    <text evidence="1">Belongs to the ComF/GntX family.</text>
</comment>
<dbReference type="Gene3D" id="3.40.50.2020">
    <property type="match status" value="1"/>
</dbReference>
<dbReference type="PANTHER" id="PTHR47505">
    <property type="entry name" value="DNA UTILIZATION PROTEIN YHGH"/>
    <property type="match status" value="1"/>
</dbReference>
<comment type="caution">
    <text evidence="3">The sequence shown here is derived from an EMBL/GenBank/DDBJ whole genome shotgun (WGS) entry which is preliminary data.</text>
</comment>
<protein>
    <submittedName>
        <fullName evidence="3">Phosphoribosyltransferase</fullName>
    </submittedName>
</protein>
<dbReference type="SUPFAM" id="SSF53271">
    <property type="entry name" value="PRTase-like"/>
    <property type="match status" value="1"/>
</dbReference>
<dbReference type="AlphaFoldDB" id="A0A0R1L2R4"/>
<dbReference type="EMBL" id="AZEA01000001">
    <property type="protein sequence ID" value="KRK90044.1"/>
    <property type="molecule type" value="Genomic_DNA"/>
</dbReference>
<dbReference type="InterPro" id="IPR051910">
    <property type="entry name" value="ComF/GntX_DNA_util-trans"/>
</dbReference>
<accession>A0A0R1L2R4</accession>
<dbReference type="PANTHER" id="PTHR47505:SF1">
    <property type="entry name" value="DNA UTILIZATION PROTEIN YHGH"/>
    <property type="match status" value="1"/>
</dbReference>
<dbReference type="InterPro" id="IPR029057">
    <property type="entry name" value="PRTase-like"/>
</dbReference>
<organism evidence="3 4">
    <name type="scientific">Lentilactobacillus sunkii DSM 19904</name>
    <dbReference type="NCBI Taxonomy" id="1423808"/>
    <lineage>
        <taxon>Bacteria</taxon>
        <taxon>Bacillati</taxon>
        <taxon>Bacillota</taxon>
        <taxon>Bacilli</taxon>
        <taxon>Lactobacillales</taxon>
        <taxon>Lactobacillaceae</taxon>
        <taxon>Lentilactobacillus</taxon>
    </lineage>
</organism>
<evidence type="ECO:0000259" key="2">
    <source>
        <dbReference type="Pfam" id="PF00156"/>
    </source>
</evidence>
<reference evidence="3 4" key="1">
    <citation type="journal article" date="2015" name="Genome Announc.">
        <title>Expanding the biotechnology potential of lactobacilli through comparative genomics of 213 strains and associated genera.</title>
        <authorList>
            <person name="Sun Z."/>
            <person name="Harris H.M."/>
            <person name="McCann A."/>
            <person name="Guo C."/>
            <person name="Argimon S."/>
            <person name="Zhang W."/>
            <person name="Yang X."/>
            <person name="Jeffery I.B."/>
            <person name="Cooney J.C."/>
            <person name="Kagawa T.F."/>
            <person name="Liu W."/>
            <person name="Song Y."/>
            <person name="Salvetti E."/>
            <person name="Wrobel A."/>
            <person name="Rasinkangas P."/>
            <person name="Parkhill J."/>
            <person name="Rea M.C."/>
            <person name="O'Sullivan O."/>
            <person name="Ritari J."/>
            <person name="Douillard F.P."/>
            <person name="Paul Ross R."/>
            <person name="Yang R."/>
            <person name="Briner A.E."/>
            <person name="Felis G.E."/>
            <person name="de Vos W.M."/>
            <person name="Barrangou R."/>
            <person name="Klaenhammer T.R."/>
            <person name="Caufield P.W."/>
            <person name="Cui Y."/>
            <person name="Zhang H."/>
            <person name="O'Toole P.W."/>
        </authorList>
    </citation>
    <scope>NUCLEOTIDE SEQUENCE [LARGE SCALE GENOMIC DNA]</scope>
    <source>
        <strain evidence="3 4">DSM 19904</strain>
    </source>
</reference>
<dbReference type="InterPro" id="IPR000836">
    <property type="entry name" value="PRTase_dom"/>
</dbReference>
<name>A0A0R1L2R4_9LACO</name>
<dbReference type="Proteomes" id="UP000051581">
    <property type="component" value="Unassembled WGS sequence"/>
</dbReference>
<evidence type="ECO:0000256" key="1">
    <source>
        <dbReference type="ARBA" id="ARBA00008007"/>
    </source>
</evidence>
<dbReference type="GO" id="GO:0016757">
    <property type="term" value="F:glycosyltransferase activity"/>
    <property type="evidence" value="ECO:0007669"/>
    <property type="project" value="UniProtKB-KW"/>
</dbReference>
<proteinExistence type="inferred from homology"/>